<feature type="region of interest" description="Disordered" evidence="1">
    <location>
        <begin position="1"/>
        <end position="41"/>
    </location>
</feature>
<proteinExistence type="predicted"/>
<evidence type="ECO:0000313" key="3">
    <source>
        <dbReference type="Proteomes" id="UP000600080"/>
    </source>
</evidence>
<comment type="caution">
    <text evidence="2">The sequence shown here is derived from an EMBL/GenBank/DDBJ whole genome shotgun (WGS) entry which is preliminary data.</text>
</comment>
<protein>
    <submittedName>
        <fullName evidence="2">Uncharacterized protein</fullName>
    </submittedName>
</protein>
<dbReference type="Proteomes" id="UP000600080">
    <property type="component" value="Unassembled WGS sequence"/>
</dbReference>
<dbReference type="EMBL" id="BMND01000008">
    <property type="protein sequence ID" value="GGN43184.1"/>
    <property type="molecule type" value="Genomic_DNA"/>
</dbReference>
<accession>A0ABQ2JCS7</accession>
<evidence type="ECO:0000256" key="1">
    <source>
        <dbReference type="SAM" id="MobiDB-lite"/>
    </source>
</evidence>
<reference evidence="3" key="1">
    <citation type="journal article" date="2019" name="Int. J. Syst. Evol. Microbiol.">
        <title>The Global Catalogue of Microorganisms (GCM) 10K type strain sequencing project: providing services to taxonomists for standard genome sequencing and annotation.</title>
        <authorList>
            <consortium name="The Broad Institute Genomics Platform"/>
            <consortium name="The Broad Institute Genome Sequencing Center for Infectious Disease"/>
            <person name="Wu L."/>
            <person name="Ma J."/>
        </authorList>
    </citation>
    <scope>NUCLEOTIDE SEQUENCE [LARGE SCALE GENOMIC DNA]</scope>
    <source>
        <strain evidence="3">CGMCC 4.7323</strain>
    </source>
</reference>
<name>A0ABQ2JCS7_9ACTN</name>
<evidence type="ECO:0000313" key="2">
    <source>
        <dbReference type="EMBL" id="GGN43184.1"/>
    </source>
</evidence>
<sequence length="62" mass="6480">MVVTDGAQGARIPNVLRPRAPGAVPGAADLHESHGVQTTRARVTTLNAPRSQQDTARFYAAG</sequence>
<gene>
    <name evidence="2" type="ORF">GCM10012285_24310</name>
</gene>
<keyword evidence="3" id="KW-1185">Reference proteome</keyword>
<organism evidence="2 3">
    <name type="scientific">Streptomyces kronopolitis</name>
    <dbReference type="NCBI Taxonomy" id="1612435"/>
    <lineage>
        <taxon>Bacteria</taxon>
        <taxon>Bacillati</taxon>
        <taxon>Actinomycetota</taxon>
        <taxon>Actinomycetes</taxon>
        <taxon>Kitasatosporales</taxon>
        <taxon>Streptomycetaceae</taxon>
        <taxon>Streptomyces</taxon>
    </lineage>
</organism>
<feature type="compositionally biased region" description="Low complexity" evidence="1">
    <location>
        <begin position="17"/>
        <end position="28"/>
    </location>
</feature>